<dbReference type="InterPro" id="IPR011047">
    <property type="entry name" value="Quinoprotein_ADH-like_sf"/>
</dbReference>
<reference evidence="1" key="1">
    <citation type="submission" date="2018-05" db="EMBL/GenBank/DDBJ databases">
        <authorList>
            <person name="Lanie J.A."/>
            <person name="Ng W.-L."/>
            <person name="Kazmierczak K.M."/>
            <person name="Andrzejewski T.M."/>
            <person name="Davidsen T.M."/>
            <person name="Wayne K.J."/>
            <person name="Tettelin H."/>
            <person name="Glass J.I."/>
            <person name="Rusch D."/>
            <person name="Podicherti R."/>
            <person name="Tsui H.-C.T."/>
            <person name="Winkler M.E."/>
        </authorList>
    </citation>
    <scope>NUCLEOTIDE SEQUENCE</scope>
</reference>
<evidence type="ECO:0008006" key="2">
    <source>
        <dbReference type="Google" id="ProtNLM"/>
    </source>
</evidence>
<sequence length="306" mass="34732">MLFRLILLIGLVYGNVFDGYTLYTSEPNYTTYLIDNDLNVINEWYADCQPASMAYLQPDSTLIYPCKQDELIMVGTAAAGGRIIHYDWDGTILWDWVCDWEYQLHHDIEPTNGGTILALAMEDRGGFRPDVVLEIEPDGMHGAQLVWTWKVSEHMGELDDPYKFYEDADYDQQDWNHFNAVSLNNGQISLSSRNWGEVYVIAWDWGDGDILHRWGNPQNYGGEGEQILFAQHGVNQIPDGYPGEGNYILFNNMNIPGEQEGNSIVMEFDMDSGDVVWTFENGFYGAKQSGVFRLPNGNTFVTVAGE</sequence>
<dbReference type="InterPro" id="IPR010262">
    <property type="entry name" value="Arylsulfotransferase_bact"/>
</dbReference>
<dbReference type="EMBL" id="UINC01125832">
    <property type="protein sequence ID" value="SVD03937.1"/>
    <property type="molecule type" value="Genomic_DNA"/>
</dbReference>
<accession>A0A382S3W0</accession>
<organism evidence="1">
    <name type="scientific">marine metagenome</name>
    <dbReference type="NCBI Taxonomy" id="408172"/>
    <lineage>
        <taxon>unclassified sequences</taxon>
        <taxon>metagenomes</taxon>
        <taxon>ecological metagenomes</taxon>
    </lineage>
</organism>
<feature type="non-terminal residue" evidence="1">
    <location>
        <position position="306"/>
    </location>
</feature>
<protein>
    <recommendedName>
        <fullName evidence="2">Arylsulfotransferase N-terminal domain-containing protein</fullName>
    </recommendedName>
</protein>
<gene>
    <name evidence="1" type="ORF">METZ01_LOCUS356791</name>
</gene>
<dbReference type="GO" id="GO:0004062">
    <property type="term" value="F:aryl sulfotransferase activity"/>
    <property type="evidence" value="ECO:0007669"/>
    <property type="project" value="InterPro"/>
</dbReference>
<proteinExistence type="predicted"/>
<dbReference type="AlphaFoldDB" id="A0A382S3W0"/>
<name>A0A382S3W0_9ZZZZ</name>
<dbReference type="SUPFAM" id="SSF50998">
    <property type="entry name" value="Quinoprotein alcohol dehydrogenase-like"/>
    <property type="match status" value="1"/>
</dbReference>
<evidence type="ECO:0000313" key="1">
    <source>
        <dbReference type="EMBL" id="SVD03937.1"/>
    </source>
</evidence>
<dbReference type="Pfam" id="PF05935">
    <property type="entry name" value="Arylsulfotrans"/>
    <property type="match status" value="1"/>
</dbReference>